<organism>
    <name type="scientific">Branchiostoma floridae</name>
    <name type="common">Florida lancelet</name>
    <name type="synonym">Amphioxus</name>
    <dbReference type="NCBI Taxonomy" id="7739"/>
    <lineage>
        <taxon>Eukaryota</taxon>
        <taxon>Metazoa</taxon>
        <taxon>Chordata</taxon>
        <taxon>Cephalochordata</taxon>
        <taxon>Leptocardii</taxon>
        <taxon>Amphioxiformes</taxon>
        <taxon>Branchiostomatidae</taxon>
        <taxon>Branchiostoma</taxon>
    </lineage>
</organism>
<accession>C3XXB2</accession>
<evidence type="ECO:0000313" key="1">
    <source>
        <dbReference type="EMBL" id="EEN67372.1"/>
    </source>
</evidence>
<dbReference type="AlphaFoldDB" id="C3XXB2"/>
<name>C3XXB2_BRAFL</name>
<sequence length="115" mass="12762">MIGPGLEIFTGINASEPAVRSKSGVADAAAQFHEKDLRGGVSDFDLTNCQREKKPRIGNSDPLRCGNWKDTQGEFWSGIGNNAHRLIRAVIVWRRCLLVFRLLSPLLCGRAERNL</sequence>
<dbReference type="EMBL" id="GG666471">
    <property type="protein sequence ID" value="EEN67372.1"/>
    <property type="molecule type" value="Genomic_DNA"/>
</dbReference>
<gene>
    <name evidence="1" type="ORF">BRAFLDRAFT_73242</name>
</gene>
<reference evidence="1" key="1">
    <citation type="journal article" date="2008" name="Nature">
        <title>The amphioxus genome and the evolution of the chordate karyotype.</title>
        <authorList>
            <consortium name="US DOE Joint Genome Institute (JGI-PGF)"/>
            <person name="Putnam N.H."/>
            <person name="Butts T."/>
            <person name="Ferrier D.E.K."/>
            <person name="Furlong R.F."/>
            <person name="Hellsten U."/>
            <person name="Kawashima T."/>
            <person name="Robinson-Rechavi M."/>
            <person name="Shoguchi E."/>
            <person name="Terry A."/>
            <person name="Yu J.-K."/>
            <person name="Benito-Gutierrez E.L."/>
            <person name="Dubchak I."/>
            <person name="Garcia-Fernandez J."/>
            <person name="Gibson-Brown J.J."/>
            <person name="Grigoriev I.V."/>
            <person name="Horton A.C."/>
            <person name="de Jong P.J."/>
            <person name="Jurka J."/>
            <person name="Kapitonov V.V."/>
            <person name="Kohara Y."/>
            <person name="Kuroki Y."/>
            <person name="Lindquist E."/>
            <person name="Lucas S."/>
            <person name="Osoegawa K."/>
            <person name="Pennacchio L.A."/>
            <person name="Salamov A.A."/>
            <person name="Satou Y."/>
            <person name="Sauka-Spengler T."/>
            <person name="Schmutz J."/>
            <person name="Shin-I T."/>
            <person name="Toyoda A."/>
            <person name="Bronner-Fraser M."/>
            <person name="Fujiyama A."/>
            <person name="Holland L.Z."/>
            <person name="Holland P.W.H."/>
            <person name="Satoh N."/>
            <person name="Rokhsar D.S."/>
        </authorList>
    </citation>
    <scope>NUCLEOTIDE SEQUENCE [LARGE SCALE GENOMIC DNA]</scope>
    <source>
        <strain evidence="1">S238N-H82</strain>
        <tissue evidence="1">Testes</tissue>
    </source>
</reference>
<dbReference type="InParanoid" id="C3XXB2"/>
<protein>
    <submittedName>
        <fullName evidence="1">Uncharacterized protein</fullName>
    </submittedName>
</protein>
<proteinExistence type="predicted"/>